<evidence type="ECO:0000256" key="3">
    <source>
        <dbReference type="ARBA" id="ARBA00022840"/>
    </source>
</evidence>
<keyword evidence="2" id="KW-0547">Nucleotide-binding</keyword>
<comment type="caution">
    <text evidence="5">The sequence shown here is derived from an EMBL/GenBank/DDBJ whole genome shotgun (WGS) entry which is preliminary data.</text>
</comment>
<evidence type="ECO:0000256" key="2">
    <source>
        <dbReference type="ARBA" id="ARBA00022741"/>
    </source>
</evidence>
<protein>
    <recommendedName>
        <fullName evidence="4">THIF-type NAD/FAD binding fold domain-containing protein</fullName>
    </recommendedName>
</protein>
<dbReference type="GO" id="GO:0008146">
    <property type="term" value="F:sulfotransferase activity"/>
    <property type="evidence" value="ECO:0007669"/>
    <property type="project" value="TreeGrafter"/>
</dbReference>
<name>A0A0F9PVA1_9ZZZZ</name>
<dbReference type="CDD" id="cd00757">
    <property type="entry name" value="ThiF_MoeB_HesA_family"/>
    <property type="match status" value="1"/>
</dbReference>
<keyword evidence="3" id="KW-0067">ATP-binding</keyword>
<dbReference type="InterPro" id="IPR000594">
    <property type="entry name" value="ThiF_NAD_FAD-bd"/>
</dbReference>
<dbReference type="FunFam" id="3.40.50.720:FF:000033">
    <property type="entry name" value="Adenylyltransferase and sulfurtransferase MOCS3"/>
    <property type="match status" value="1"/>
</dbReference>
<dbReference type="GO" id="GO:0005829">
    <property type="term" value="C:cytosol"/>
    <property type="evidence" value="ECO:0007669"/>
    <property type="project" value="TreeGrafter"/>
</dbReference>
<dbReference type="GO" id="GO:0008641">
    <property type="term" value="F:ubiquitin-like modifier activating enzyme activity"/>
    <property type="evidence" value="ECO:0007669"/>
    <property type="project" value="InterPro"/>
</dbReference>
<feature type="domain" description="THIF-type NAD/FAD binding fold" evidence="4">
    <location>
        <begin position="37"/>
        <end position="272"/>
    </location>
</feature>
<evidence type="ECO:0000313" key="5">
    <source>
        <dbReference type="EMBL" id="KKM97112.1"/>
    </source>
</evidence>
<dbReference type="InterPro" id="IPR035985">
    <property type="entry name" value="Ubiquitin-activating_enz"/>
</dbReference>
<dbReference type="Gene3D" id="3.40.50.720">
    <property type="entry name" value="NAD(P)-binding Rossmann-like Domain"/>
    <property type="match status" value="1"/>
</dbReference>
<evidence type="ECO:0000256" key="1">
    <source>
        <dbReference type="ARBA" id="ARBA00022679"/>
    </source>
</evidence>
<dbReference type="InterPro" id="IPR045886">
    <property type="entry name" value="ThiF/MoeB/HesA"/>
</dbReference>
<accession>A0A0F9PVA1</accession>
<dbReference type="GO" id="GO:0016779">
    <property type="term" value="F:nucleotidyltransferase activity"/>
    <property type="evidence" value="ECO:0007669"/>
    <property type="project" value="TreeGrafter"/>
</dbReference>
<keyword evidence="1" id="KW-0808">Transferase</keyword>
<organism evidence="5">
    <name type="scientific">marine sediment metagenome</name>
    <dbReference type="NCBI Taxonomy" id="412755"/>
    <lineage>
        <taxon>unclassified sequences</taxon>
        <taxon>metagenomes</taxon>
        <taxon>ecological metagenomes</taxon>
    </lineage>
</organism>
<dbReference type="GO" id="GO:0004792">
    <property type="term" value="F:thiosulfate-cyanide sulfurtransferase activity"/>
    <property type="evidence" value="ECO:0007669"/>
    <property type="project" value="TreeGrafter"/>
</dbReference>
<gene>
    <name evidence="5" type="ORF">LCGC14_1171330</name>
</gene>
<reference evidence="5" key="1">
    <citation type="journal article" date="2015" name="Nature">
        <title>Complex archaea that bridge the gap between prokaryotes and eukaryotes.</title>
        <authorList>
            <person name="Spang A."/>
            <person name="Saw J.H."/>
            <person name="Jorgensen S.L."/>
            <person name="Zaremba-Niedzwiedzka K."/>
            <person name="Martijn J."/>
            <person name="Lind A.E."/>
            <person name="van Eijk R."/>
            <person name="Schleper C."/>
            <person name="Guy L."/>
            <person name="Ettema T.J."/>
        </authorList>
    </citation>
    <scope>NUCLEOTIDE SEQUENCE</scope>
</reference>
<dbReference type="Pfam" id="PF00899">
    <property type="entry name" value="ThiF"/>
    <property type="match status" value="1"/>
</dbReference>
<evidence type="ECO:0000259" key="4">
    <source>
        <dbReference type="Pfam" id="PF00899"/>
    </source>
</evidence>
<dbReference type="PANTHER" id="PTHR10953:SF102">
    <property type="entry name" value="ADENYLYLTRANSFERASE AND SULFURTRANSFERASE MOCS3"/>
    <property type="match status" value="1"/>
</dbReference>
<dbReference type="PANTHER" id="PTHR10953">
    <property type="entry name" value="UBIQUITIN-ACTIVATING ENZYME E1"/>
    <property type="match status" value="1"/>
</dbReference>
<sequence>MVIINTNDLTDFYKIYLNLINMGLKEVELTEEQIERYSRQIVLKEVGGIGQRRLLSSTITIIGAGGLGSPVAYYLAAAGIGNLKIVDFDKVDLSNLHRQILHFTNDVDKNKTQSAYEKLHQLNPDINIKIYNEAVLPGNIKKILQGSDFVIDGSDNIPTKMLINDACISLNVPFTIAGVIRFNGQIITVIPTEKTACYRCIFGDITEHEPSMSCSQAGIVGLIAGIVGCIQANEAIKYLLNVGDLIINRMLFLDLLKYRFSFVNIVRNENCLACGDNSIDLVSTHEYNIGDACFE</sequence>
<proteinExistence type="predicted"/>
<dbReference type="AlphaFoldDB" id="A0A0F9PVA1"/>
<dbReference type="EMBL" id="LAZR01005788">
    <property type="protein sequence ID" value="KKM97112.1"/>
    <property type="molecule type" value="Genomic_DNA"/>
</dbReference>
<dbReference type="SUPFAM" id="SSF69572">
    <property type="entry name" value="Activating enzymes of the ubiquitin-like proteins"/>
    <property type="match status" value="1"/>
</dbReference>
<dbReference type="GO" id="GO:0005524">
    <property type="term" value="F:ATP binding"/>
    <property type="evidence" value="ECO:0007669"/>
    <property type="project" value="UniProtKB-KW"/>
</dbReference>